<dbReference type="PANTHER" id="PTHR37804:SF1">
    <property type="entry name" value="CDAA REGULATORY PROTEIN CDAR"/>
    <property type="match status" value="1"/>
</dbReference>
<dbReference type="InterPro" id="IPR012505">
    <property type="entry name" value="YbbR"/>
</dbReference>
<sequence length="416" mass="44714">MTKKKKNKLLDNRILWIVLSLLASLVIWMYLNGTQQEEIEIDLRGVEVVFEGADTLQDTREYIIANVDNYSVDVTIRGTRVNIGSLSASDVQAVIDVSGITNTGYNSRTYTLRFPDRVDADAVTLVSSSPSVIGFDVTRMTTKAVPVECVFTGSTAEGYIYDGIEWEPTTVRISGTESQLADVATAYIEIAYMDMDSSRTVDVPYTLVDSEGNPVSTEGLEFDTDTVSVTVNINMTKQVPLTVSASYGAGATEDNTRVTVSPENIMISGDASVVESINYISVATIDTTSFSASFTDEYDIILPEGVENLTGTTTADVTVEVLNLETRSFTVSNINVTGLPEGYSADVITQSLAVTLRGSAADLDSIRTENLSAVADLSEVSQTGDMTVNVRIRVDGFPNTGAIGTYQIAISVSRGG</sequence>
<dbReference type="AlphaFoldDB" id="A0A9D0ZFH3"/>
<reference evidence="2" key="1">
    <citation type="submission" date="2020-10" db="EMBL/GenBank/DDBJ databases">
        <authorList>
            <person name="Gilroy R."/>
        </authorList>
    </citation>
    <scope>NUCLEOTIDE SEQUENCE</scope>
    <source>
        <strain evidence="2">ChiBcolR7-354</strain>
    </source>
</reference>
<feature type="transmembrane region" description="Helical" evidence="1">
    <location>
        <begin position="12"/>
        <end position="31"/>
    </location>
</feature>
<dbReference type="EMBL" id="DVGA01000116">
    <property type="protein sequence ID" value="HIQ79638.1"/>
    <property type="molecule type" value="Genomic_DNA"/>
</dbReference>
<evidence type="ECO:0000313" key="2">
    <source>
        <dbReference type="EMBL" id="HIQ79638.1"/>
    </source>
</evidence>
<dbReference type="Gene3D" id="2.170.120.30">
    <property type="match status" value="2"/>
</dbReference>
<keyword evidence="1" id="KW-0812">Transmembrane</keyword>
<protein>
    <recommendedName>
        <fullName evidence="4">YbbR-like protein</fullName>
    </recommendedName>
</protein>
<dbReference type="Gene3D" id="2.170.120.40">
    <property type="entry name" value="YbbR-like domain"/>
    <property type="match status" value="2"/>
</dbReference>
<evidence type="ECO:0000313" key="3">
    <source>
        <dbReference type="Proteomes" id="UP000824262"/>
    </source>
</evidence>
<dbReference type="PANTHER" id="PTHR37804">
    <property type="entry name" value="CDAA REGULATORY PROTEIN CDAR"/>
    <property type="match status" value="1"/>
</dbReference>
<evidence type="ECO:0008006" key="4">
    <source>
        <dbReference type="Google" id="ProtNLM"/>
    </source>
</evidence>
<dbReference type="Proteomes" id="UP000824262">
    <property type="component" value="Unassembled WGS sequence"/>
</dbReference>
<reference evidence="2" key="2">
    <citation type="journal article" date="2021" name="PeerJ">
        <title>Extensive microbial diversity within the chicken gut microbiome revealed by metagenomics and culture.</title>
        <authorList>
            <person name="Gilroy R."/>
            <person name="Ravi A."/>
            <person name="Getino M."/>
            <person name="Pursley I."/>
            <person name="Horton D.L."/>
            <person name="Alikhan N.F."/>
            <person name="Baker D."/>
            <person name="Gharbi K."/>
            <person name="Hall N."/>
            <person name="Watson M."/>
            <person name="Adriaenssens E.M."/>
            <person name="Foster-Nyarko E."/>
            <person name="Jarju S."/>
            <person name="Secka A."/>
            <person name="Antonio M."/>
            <person name="Oren A."/>
            <person name="Chaudhuri R.R."/>
            <person name="La Ragione R."/>
            <person name="Hildebrand F."/>
            <person name="Pallen M.J."/>
        </authorList>
    </citation>
    <scope>NUCLEOTIDE SEQUENCE</scope>
    <source>
        <strain evidence="2">ChiBcolR7-354</strain>
    </source>
</reference>
<evidence type="ECO:0000256" key="1">
    <source>
        <dbReference type="SAM" id="Phobius"/>
    </source>
</evidence>
<name>A0A9D0ZFH3_9FIRM</name>
<dbReference type="Pfam" id="PF07949">
    <property type="entry name" value="YbbR"/>
    <property type="match status" value="3"/>
</dbReference>
<comment type="caution">
    <text evidence="2">The sequence shown here is derived from an EMBL/GenBank/DDBJ whole genome shotgun (WGS) entry which is preliminary data.</text>
</comment>
<accession>A0A9D0ZFH3</accession>
<organism evidence="2 3">
    <name type="scientific">Candidatus Scatomorpha intestinavium</name>
    <dbReference type="NCBI Taxonomy" id="2840922"/>
    <lineage>
        <taxon>Bacteria</taxon>
        <taxon>Bacillati</taxon>
        <taxon>Bacillota</taxon>
        <taxon>Clostridia</taxon>
        <taxon>Eubacteriales</taxon>
        <taxon>Candidatus Scatomorpha</taxon>
    </lineage>
</organism>
<proteinExistence type="predicted"/>
<keyword evidence="1" id="KW-1133">Transmembrane helix</keyword>
<dbReference type="InterPro" id="IPR053154">
    <property type="entry name" value="c-di-AMP_regulator"/>
</dbReference>
<keyword evidence="1" id="KW-0472">Membrane</keyword>
<gene>
    <name evidence="2" type="ORF">IAB77_10330</name>
</gene>